<dbReference type="AlphaFoldDB" id="A0A1Y5FAK8"/>
<dbReference type="EMBL" id="MAAO01000008">
    <property type="protein sequence ID" value="OUR95342.1"/>
    <property type="molecule type" value="Genomic_DNA"/>
</dbReference>
<gene>
    <name evidence="2" type="ORF">A9Q84_16015</name>
</gene>
<accession>A0A1Y5FAK8</accession>
<evidence type="ECO:0000256" key="1">
    <source>
        <dbReference type="SAM" id="Phobius"/>
    </source>
</evidence>
<organism evidence="2 3">
    <name type="scientific">Halobacteriovorax marinus</name>
    <dbReference type="NCBI Taxonomy" id="97084"/>
    <lineage>
        <taxon>Bacteria</taxon>
        <taxon>Pseudomonadati</taxon>
        <taxon>Bdellovibrionota</taxon>
        <taxon>Bacteriovoracia</taxon>
        <taxon>Bacteriovoracales</taxon>
        <taxon>Halobacteriovoraceae</taxon>
        <taxon>Halobacteriovorax</taxon>
    </lineage>
</organism>
<keyword evidence="1" id="KW-0812">Transmembrane</keyword>
<dbReference type="Proteomes" id="UP000196531">
    <property type="component" value="Unassembled WGS sequence"/>
</dbReference>
<keyword evidence="1" id="KW-1133">Transmembrane helix</keyword>
<proteinExistence type="predicted"/>
<evidence type="ECO:0000313" key="2">
    <source>
        <dbReference type="EMBL" id="OUR95342.1"/>
    </source>
</evidence>
<evidence type="ECO:0008006" key="4">
    <source>
        <dbReference type="Google" id="ProtNLM"/>
    </source>
</evidence>
<sequence length="296" mass="33880">MNIVLYFLSNYLIEFMGGMLVFGLLFRWSNYRKSLREDRYFSSFVSEIEKSLSEKQERDNVDIPEYIEELLASIKDKLPSRSVRRTKKGKDKGKSEYNSENVVSLREFISGEKGLFHAIALESTTLQSKYPPNYAELTERILEQDENWTKIFGILPIAPISRLNDILPSIFVVFGIFGTFIGISMALPEIANIDFSDLEKSGDVLTNFVLSVTFAMKTSIAGILFSVIMTMLNTLAPVRGLRNKTFKKLSKCFENIWITFHGHQNIEQGLYQAIPELISEVKEIRTQIDKQLKKAS</sequence>
<feature type="transmembrane region" description="Helical" evidence="1">
    <location>
        <begin position="208"/>
        <end position="232"/>
    </location>
</feature>
<feature type="transmembrane region" description="Helical" evidence="1">
    <location>
        <begin position="6"/>
        <end position="26"/>
    </location>
</feature>
<keyword evidence="1" id="KW-0472">Membrane</keyword>
<feature type="transmembrane region" description="Helical" evidence="1">
    <location>
        <begin position="166"/>
        <end position="188"/>
    </location>
</feature>
<evidence type="ECO:0000313" key="3">
    <source>
        <dbReference type="Proteomes" id="UP000196531"/>
    </source>
</evidence>
<comment type="caution">
    <text evidence="2">The sequence shown here is derived from an EMBL/GenBank/DDBJ whole genome shotgun (WGS) entry which is preliminary data.</text>
</comment>
<protein>
    <recommendedName>
        <fullName evidence="4">MotA/TolQ/ExbB proton channel domain-containing protein</fullName>
    </recommendedName>
</protein>
<reference evidence="3" key="1">
    <citation type="journal article" date="2017" name="Proc. Natl. Acad. Sci. U.S.A.">
        <title>Simulation of Deepwater Horizon oil plume reveals substrate specialization within a complex community of hydrocarbon-degraders.</title>
        <authorList>
            <person name="Hu P."/>
            <person name="Dubinsky E.A."/>
            <person name="Probst A.J."/>
            <person name="Wang J."/>
            <person name="Sieber C.M.K."/>
            <person name="Tom L.M."/>
            <person name="Gardinali P."/>
            <person name="Banfield J.F."/>
            <person name="Atlas R.M."/>
            <person name="Andersen G.L."/>
        </authorList>
    </citation>
    <scope>NUCLEOTIDE SEQUENCE [LARGE SCALE GENOMIC DNA]</scope>
</reference>
<name>A0A1Y5FAK8_9BACT</name>